<evidence type="ECO:0000256" key="3">
    <source>
        <dbReference type="ARBA" id="ARBA00022694"/>
    </source>
</evidence>
<dbReference type="GO" id="GO:0006400">
    <property type="term" value="P:tRNA modification"/>
    <property type="evidence" value="ECO:0007669"/>
    <property type="project" value="TreeGrafter"/>
</dbReference>
<dbReference type="InterPro" id="IPR020103">
    <property type="entry name" value="PsdUridine_synth_cat_dom_sf"/>
</dbReference>
<evidence type="ECO:0000256" key="2">
    <source>
        <dbReference type="ARBA" id="ARBA00012787"/>
    </source>
</evidence>
<feature type="domain" description="tRNA pseudouridylate synthase B C-terminal" evidence="6">
    <location>
        <begin position="546"/>
        <end position="581"/>
    </location>
</feature>
<dbReference type="PANTHER" id="PTHR13767">
    <property type="entry name" value="TRNA-PSEUDOURIDINE SYNTHASE"/>
    <property type="match status" value="1"/>
</dbReference>
<gene>
    <name evidence="7" type="ORF">BSL78_08127</name>
</gene>
<organism evidence="7 8">
    <name type="scientific">Stichopus japonicus</name>
    <name type="common">Sea cucumber</name>
    <dbReference type="NCBI Taxonomy" id="307972"/>
    <lineage>
        <taxon>Eukaryota</taxon>
        <taxon>Metazoa</taxon>
        <taxon>Echinodermata</taxon>
        <taxon>Eleutherozoa</taxon>
        <taxon>Echinozoa</taxon>
        <taxon>Holothuroidea</taxon>
        <taxon>Aspidochirotacea</taxon>
        <taxon>Aspidochirotida</taxon>
        <taxon>Stichopodidae</taxon>
        <taxon>Apostichopus</taxon>
    </lineage>
</organism>
<dbReference type="OrthoDB" id="9995526at2759"/>
<dbReference type="SUPFAM" id="SSF55120">
    <property type="entry name" value="Pseudouridine synthase"/>
    <property type="match status" value="1"/>
</dbReference>
<reference evidence="7" key="1">
    <citation type="journal article" date="2017" name="PLoS Biol.">
        <title>The sea cucumber genome provides insights into morphological evolution and visceral regeneration.</title>
        <authorList>
            <person name="Zhang X."/>
            <person name="Sun L."/>
            <person name="Yuan J."/>
            <person name="Sun Y."/>
            <person name="Gao Y."/>
            <person name="Zhang L."/>
            <person name="Li S."/>
            <person name="Dai H."/>
            <person name="Hamel J.F."/>
            <person name="Liu C."/>
            <person name="Yu Y."/>
            <person name="Liu S."/>
            <person name="Lin W."/>
            <person name="Guo K."/>
            <person name="Jin S."/>
            <person name="Xu P."/>
            <person name="Storey K.B."/>
            <person name="Huan P."/>
            <person name="Zhang T."/>
            <person name="Zhou Y."/>
            <person name="Zhang J."/>
            <person name="Lin C."/>
            <person name="Li X."/>
            <person name="Xing L."/>
            <person name="Huo D."/>
            <person name="Sun M."/>
            <person name="Wang L."/>
            <person name="Mercier A."/>
            <person name="Li F."/>
            <person name="Yang H."/>
            <person name="Xiang J."/>
        </authorList>
    </citation>
    <scope>NUCLEOTIDE SEQUENCE [LARGE SCALE GENOMIC DNA]</scope>
    <source>
        <strain evidence="7">Shaxun</strain>
        <tissue evidence="7">Muscle</tissue>
    </source>
</reference>
<dbReference type="AlphaFoldDB" id="A0A2G8L430"/>
<evidence type="ECO:0000313" key="7">
    <source>
        <dbReference type="EMBL" id="PIK54988.1"/>
    </source>
</evidence>
<dbReference type="GO" id="GO:1990481">
    <property type="term" value="P:mRNA pseudouridine synthesis"/>
    <property type="evidence" value="ECO:0007669"/>
    <property type="project" value="TreeGrafter"/>
</dbReference>
<name>A0A2G8L430_STIJA</name>
<dbReference type="Pfam" id="PF16198">
    <property type="entry name" value="TruB_C_2"/>
    <property type="match status" value="1"/>
</dbReference>
<dbReference type="EC" id="5.4.99.25" evidence="2"/>
<dbReference type="InterPro" id="IPR002501">
    <property type="entry name" value="PsdUridine_synth_N"/>
</dbReference>
<dbReference type="GO" id="GO:0160148">
    <property type="term" value="F:tRNA pseudouridine(55) synthase activity"/>
    <property type="evidence" value="ECO:0007669"/>
    <property type="project" value="UniProtKB-EC"/>
</dbReference>
<dbReference type="EMBL" id="MRZV01000228">
    <property type="protein sequence ID" value="PIK54988.1"/>
    <property type="molecule type" value="Genomic_DNA"/>
</dbReference>
<dbReference type="Proteomes" id="UP000230750">
    <property type="component" value="Unassembled WGS sequence"/>
</dbReference>
<evidence type="ECO:0000259" key="5">
    <source>
        <dbReference type="Pfam" id="PF01509"/>
    </source>
</evidence>
<sequence>MKITSTESKDENSIERLFLEHRESITKGCSKHNCFVQFVINTEEENTTTTTGTLTLATLLEATVAKAPFGEVPKSPLEQYLANIVHKANSRCLILAHLNEDKDDIKEVLKVAKTCDVVGKKKLKATLAEAMQYFVQCVQIGTNLPEFLAKAGYIFSSDYVCKITKKRGVAQMVERSLRMREVISLAVIMFVKSPRNGGVAQMVDRSLSMREVISLAVIMFVKSLRNGGVAQMVERSLRMREVISLAVIMFVKSLRNGGVAQMVERSFACERQVISLAVIMFVNHQKRGVAQMVERSLACERQVISLAVIMFVKSLRNGGVAQMVERSLRMRELQEEKTNRRKTLVIVYNFFNARPLRHERAHKPAGVSSASITNHIKEVIIQGLKQQGEVKVSGGSNPTTTIKVGHGGTLDLNASGVLVLGIGRGTKALGPYLKGQKKYKAVGLLGKATDTHSEDGNLTVELPYDHVTKEKMLDVLMNFRGIVKQVPPIYSSLKFKGHTMASLAAAGFPVEAKPARMVSVYNIHCTSFKPPTFSFEIACSGGFYVRKLIHDIGKELGTCACMKSLERTQQGPFHLRKNVLEERDWTFPKILEALKDNKELNLKDNRKEEVRL</sequence>
<protein>
    <recommendedName>
        <fullName evidence="2">tRNA pseudouridine(55) synthase</fullName>
        <ecNumber evidence="2">5.4.99.25</ecNumber>
    </recommendedName>
</protein>
<feature type="domain" description="Pseudouridine synthase II N-terminal" evidence="5">
    <location>
        <begin position="401"/>
        <end position="545"/>
    </location>
</feature>
<comment type="similarity">
    <text evidence="1">Belongs to the pseudouridine synthase TruB family.</text>
</comment>
<keyword evidence="4" id="KW-0413">Isomerase</keyword>
<dbReference type="InterPro" id="IPR014780">
    <property type="entry name" value="tRNA_psdUridine_synth_TruB"/>
</dbReference>
<accession>A0A2G8L430</accession>
<dbReference type="NCBIfam" id="TIGR00431">
    <property type="entry name" value="TruB"/>
    <property type="match status" value="1"/>
</dbReference>
<evidence type="ECO:0000313" key="8">
    <source>
        <dbReference type="Proteomes" id="UP000230750"/>
    </source>
</evidence>
<dbReference type="STRING" id="307972.A0A2G8L430"/>
<comment type="caution">
    <text evidence="7">The sequence shown here is derived from an EMBL/GenBank/DDBJ whole genome shotgun (WGS) entry which is preliminary data.</text>
</comment>
<evidence type="ECO:0000259" key="6">
    <source>
        <dbReference type="Pfam" id="PF16198"/>
    </source>
</evidence>
<dbReference type="GO" id="GO:0003723">
    <property type="term" value="F:RNA binding"/>
    <property type="evidence" value="ECO:0007669"/>
    <property type="project" value="InterPro"/>
</dbReference>
<dbReference type="Gene3D" id="3.30.2350.10">
    <property type="entry name" value="Pseudouridine synthase"/>
    <property type="match status" value="1"/>
</dbReference>
<evidence type="ECO:0000256" key="4">
    <source>
        <dbReference type="ARBA" id="ARBA00023235"/>
    </source>
</evidence>
<dbReference type="InterPro" id="IPR032819">
    <property type="entry name" value="TruB_C"/>
</dbReference>
<proteinExistence type="inferred from homology"/>
<keyword evidence="3" id="KW-0819">tRNA processing</keyword>
<evidence type="ECO:0000256" key="1">
    <source>
        <dbReference type="ARBA" id="ARBA00008999"/>
    </source>
</evidence>
<dbReference type="PANTHER" id="PTHR13767:SF2">
    <property type="entry name" value="PSEUDOURIDYLATE SYNTHASE TRUB1"/>
    <property type="match status" value="1"/>
</dbReference>
<keyword evidence="8" id="KW-1185">Reference proteome</keyword>
<dbReference type="Pfam" id="PF01509">
    <property type="entry name" value="TruB_N"/>
    <property type="match status" value="1"/>
</dbReference>
<dbReference type="GO" id="GO:0005634">
    <property type="term" value="C:nucleus"/>
    <property type="evidence" value="ECO:0007669"/>
    <property type="project" value="TreeGrafter"/>
</dbReference>